<evidence type="ECO:0000256" key="1">
    <source>
        <dbReference type="SAM" id="Phobius"/>
    </source>
</evidence>
<dbReference type="AlphaFoldDB" id="A0A7S4I678"/>
<dbReference type="EMBL" id="HBKP01012362">
    <property type="protein sequence ID" value="CAE2219881.1"/>
    <property type="molecule type" value="Transcribed_RNA"/>
</dbReference>
<accession>A0A7S4I678</accession>
<feature type="transmembrane region" description="Helical" evidence="1">
    <location>
        <begin position="100"/>
        <end position="122"/>
    </location>
</feature>
<proteinExistence type="predicted"/>
<protein>
    <submittedName>
        <fullName evidence="2">Uncharacterized protein</fullName>
    </submittedName>
</protein>
<keyword evidence="1" id="KW-0472">Membrane</keyword>
<keyword evidence="1" id="KW-0812">Transmembrane</keyword>
<feature type="transmembrane region" description="Helical" evidence="1">
    <location>
        <begin position="67"/>
        <end position="88"/>
    </location>
</feature>
<organism evidence="2">
    <name type="scientific">Vannella robusta</name>
    <dbReference type="NCBI Taxonomy" id="1487602"/>
    <lineage>
        <taxon>Eukaryota</taxon>
        <taxon>Amoebozoa</taxon>
        <taxon>Discosea</taxon>
        <taxon>Flabellinia</taxon>
        <taxon>Vannellidae</taxon>
        <taxon>Vannella</taxon>
    </lineage>
</organism>
<name>A0A7S4I678_9EUKA</name>
<sequence>MVDDYIYVNFPNGKQQLGVSKDIELEEPSEYIDPPRNLFNPDGAWRLDLVNDMRQSLGGEYYRRRRLIGTLIILDFLCSIALIILSTYDYFFSGDDTLTVGYYVIYIVYGVLDVLNDILGYVSLSKSNLTGISIFLVAGLILTGMAIVIFSPLVLFHILMFMITAQARNALARHRRLGGN</sequence>
<keyword evidence="1" id="KW-1133">Transmembrane helix</keyword>
<feature type="transmembrane region" description="Helical" evidence="1">
    <location>
        <begin position="134"/>
        <end position="163"/>
    </location>
</feature>
<reference evidence="2" key="1">
    <citation type="submission" date="2021-01" db="EMBL/GenBank/DDBJ databases">
        <authorList>
            <person name="Corre E."/>
            <person name="Pelletier E."/>
            <person name="Niang G."/>
            <person name="Scheremetjew M."/>
            <person name="Finn R."/>
            <person name="Kale V."/>
            <person name="Holt S."/>
            <person name="Cochrane G."/>
            <person name="Meng A."/>
            <person name="Brown T."/>
            <person name="Cohen L."/>
        </authorList>
    </citation>
    <scope>NUCLEOTIDE SEQUENCE</scope>
    <source>
        <strain evidence="2">DIVA3 518/3/11/1/6</strain>
    </source>
</reference>
<evidence type="ECO:0000313" key="2">
    <source>
        <dbReference type="EMBL" id="CAE2219881.1"/>
    </source>
</evidence>
<gene>
    <name evidence="2" type="ORF">VSP0166_LOCUS8675</name>
</gene>